<evidence type="ECO:0000256" key="4">
    <source>
        <dbReference type="ARBA" id="ARBA00022989"/>
    </source>
</evidence>
<evidence type="ECO:0000259" key="7">
    <source>
        <dbReference type="Pfam" id="PF09335"/>
    </source>
</evidence>
<evidence type="ECO:0000313" key="9">
    <source>
        <dbReference type="Proteomes" id="UP000001508"/>
    </source>
</evidence>
<dbReference type="AlphaFoldDB" id="D6Z2I6"/>
<organism evidence="8 9">
    <name type="scientific">Desulfurivibrio alkaliphilus (strain DSM 19089 / UNIQEM U267 / AHT2)</name>
    <dbReference type="NCBI Taxonomy" id="589865"/>
    <lineage>
        <taxon>Bacteria</taxon>
        <taxon>Pseudomonadati</taxon>
        <taxon>Thermodesulfobacteriota</taxon>
        <taxon>Desulfobulbia</taxon>
        <taxon>Desulfobulbales</taxon>
        <taxon>Desulfobulbaceae</taxon>
        <taxon>Desulfurivibrio</taxon>
    </lineage>
</organism>
<dbReference type="EMBL" id="CP001940">
    <property type="protein sequence ID" value="ADH85761.1"/>
    <property type="molecule type" value="Genomic_DNA"/>
</dbReference>
<feature type="transmembrane region" description="Helical" evidence="6">
    <location>
        <begin position="212"/>
        <end position="229"/>
    </location>
</feature>
<dbReference type="OrthoDB" id="9779114at2"/>
<feature type="transmembrane region" description="Helical" evidence="6">
    <location>
        <begin position="56"/>
        <end position="82"/>
    </location>
</feature>
<reference evidence="9" key="1">
    <citation type="submission" date="2010-02" db="EMBL/GenBank/DDBJ databases">
        <title>Complete sequence of Desulfurivibrio alkaliphilus AHT2.</title>
        <authorList>
            <consortium name="US DOE Joint Genome Institute"/>
            <person name="Pitluck S."/>
            <person name="Chertkov O."/>
            <person name="Detter J.C."/>
            <person name="Han C."/>
            <person name="Tapia R."/>
            <person name="Larimer F."/>
            <person name="Land M."/>
            <person name="Hauser L."/>
            <person name="Kyrpides N."/>
            <person name="Mikhailova N."/>
            <person name="Sorokin D.Y."/>
            <person name="Muyzer G."/>
            <person name="Woyke T."/>
        </authorList>
    </citation>
    <scope>NUCLEOTIDE SEQUENCE [LARGE SCALE GENOMIC DNA]</scope>
    <source>
        <strain evidence="9">DSM 19089 / UNIQEM U267 / AHT2</strain>
    </source>
</reference>
<dbReference type="HOGENOM" id="CLU_101341_0_0_7"/>
<keyword evidence="9" id="KW-1185">Reference proteome</keyword>
<evidence type="ECO:0000256" key="3">
    <source>
        <dbReference type="ARBA" id="ARBA00022692"/>
    </source>
</evidence>
<dbReference type="GO" id="GO:0005886">
    <property type="term" value="C:plasma membrane"/>
    <property type="evidence" value="ECO:0007669"/>
    <property type="project" value="UniProtKB-SubCell"/>
</dbReference>
<feature type="transmembrane region" description="Helical" evidence="6">
    <location>
        <begin position="22"/>
        <end position="44"/>
    </location>
</feature>
<dbReference type="InterPro" id="IPR015414">
    <property type="entry name" value="TMEM64"/>
</dbReference>
<keyword evidence="2 6" id="KW-1003">Cell membrane</keyword>
<keyword evidence="5 6" id="KW-0472">Membrane</keyword>
<protein>
    <recommendedName>
        <fullName evidence="6">TVP38/TMEM64 family membrane protein</fullName>
    </recommendedName>
</protein>
<accession>D6Z2I6</accession>
<dbReference type="Proteomes" id="UP000001508">
    <property type="component" value="Chromosome"/>
</dbReference>
<sequence length="239" mass="26687">MSFFARLTNRTAFGHLRANRNFLLLLIFFAVLPLTVSSLFIYFAQANQHLLTTQTMPALLIFHLAAIPAMALALTPTTFVAIVSGYFFSWYGLAGLLLSYPLAALLGLRLGGAAKALVLSEDFYLNPKIQQFLEQIRRDEFTMIIFTRLSPVLPFAMTNVALSVLKLGLTSFMLGTMIGMLPRTLIFFMLGRDAPEIWAFAQNPSLEGLHRLIPLLLIITSTVGLLWIAQRTLTRMNSQ</sequence>
<feature type="transmembrane region" description="Helical" evidence="6">
    <location>
        <begin position="88"/>
        <end position="108"/>
    </location>
</feature>
<dbReference type="KEGG" id="dak:DaAHT2_1063"/>
<gene>
    <name evidence="8" type="ordered locus">DaAHT2_1063</name>
</gene>
<evidence type="ECO:0000313" key="8">
    <source>
        <dbReference type="EMBL" id="ADH85761.1"/>
    </source>
</evidence>
<evidence type="ECO:0000256" key="5">
    <source>
        <dbReference type="ARBA" id="ARBA00023136"/>
    </source>
</evidence>
<evidence type="ECO:0000256" key="6">
    <source>
        <dbReference type="RuleBase" id="RU366058"/>
    </source>
</evidence>
<dbReference type="InParanoid" id="D6Z2I6"/>
<feature type="transmembrane region" description="Helical" evidence="6">
    <location>
        <begin position="171"/>
        <end position="191"/>
    </location>
</feature>
<comment type="subcellular location">
    <subcellularLocation>
        <location evidence="1 6">Cell membrane</location>
        <topology evidence="1 6">Multi-pass membrane protein</topology>
    </subcellularLocation>
</comment>
<dbReference type="eggNOG" id="COG0398">
    <property type="taxonomic scope" value="Bacteria"/>
</dbReference>
<dbReference type="Pfam" id="PF09335">
    <property type="entry name" value="VTT_dom"/>
    <property type="match status" value="1"/>
</dbReference>
<dbReference type="RefSeq" id="WP_013163290.1">
    <property type="nucleotide sequence ID" value="NC_014216.1"/>
</dbReference>
<keyword evidence="3 6" id="KW-0812">Transmembrane</keyword>
<name>D6Z2I6_DESAT</name>
<keyword evidence="4 6" id="KW-1133">Transmembrane helix</keyword>
<evidence type="ECO:0000256" key="2">
    <source>
        <dbReference type="ARBA" id="ARBA00022475"/>
    </source>
</evidence>
<feature type="domain" description="VTT" evidence="7">
    <location>
        <begin position="76"/>
        <end position="192"/>
    </location>
</feature>
<dbReference type="PANTHER" id="PTHR12677:SF59">
    <property type="entry name" value="GOLGI APPARATUS MEMBRANE PROTEIN TVP38-RELATED"/>
    <property type="match status" value="1"/>
</dbReference>
<dbReference type="STRING" id="589865.DaAHT2_1063"/>
<proteinExistence type="inferred from homology"/>
<comment type="similarity">
    <text evidence="6">Belongs to the TVP38/TMEM64 family.</text>
</comment>
<feature type="transmembrane region" description="Helical" evidence="6">
    <location>
        <begin position="145"/>
        <end position="165"/>
    </location>
</feature>
<dbReference type="InterPro" id="IPR032816">
    <property type="entry name" value="VTT_dom"/>
</dbReference>
<evidence type="ECO:0000256" key="1">
    <source>
        <dbReference type="ARBA" id="ARBA00004651"/>
    </source>
</evidence>
<dbReference type="PANTHER" id="PTHR12677">
    <property type="entry name" value="GOLGI APPARATUS MEMBRANE PROTEIN TVP38-RELATED"/>
    <property type="match status" value="1"/>
</dbReference>